<accession>A0A9W7XQM0</accession>
<organism evidence="2 3">
    <name type="scientific">Coemansia asiatica</name>
    <dbReference type="NCBI Taxonomy" id="1052880"/>
    <lineage>
        <taxon>Eukaryota</taxon>
        <taxon>Fungi</taxon>
        <taxon>Fungi incertae sedis</taxon>
        <taxon>Zoopagomycota</taxon>
        <taxon>Kickxellomycotina</taxon>
        <taxon>Kickxellomycetes</taxon>
        <taxon>Kickxellales</taxon>
        <taxon>Kickxellaceae</taxon>
        <taxon>Coemansia</taxon>
    </lineage>
</organism>
<feature type="compositionally biased region" description="Low complexity" evidence="1">
    <location>
        <begin position="97"/>
        <end position="118"/>
    </location>
</feature>
<name>A0A9W7XQM0_9FUNG</name>
<protein>
    <submittedName>
        <fullName evidence="2">Uncharacterized protein</fullName>
    </submittedName>
</protein>
<evidence type="ECO:0000256" key="1">
    <source>
        <dbReference type="SAM" id="MobiDB-lite"/>
    </source>
</evidence>
<feature type="region of interest" description="Disordered" evidence="1">
    <location>
        <begin position="94"/>
        <end position="118"/>
    </location>
</feature>
<dbReference type="InterPro" id="IPR024368">
    <property type="entry name" value="Ecl1/2/3"/>
</dbReference>
<gene>
    <name evidence="2" type="ORF">LPJ64_000549</name>
</gene>
<reference evidence="2" key="1">
    <citation type="submission" date="2022-07" db="EMBL/GenBank/DDBJ databases">
        <title>Phylogenomic reconstructions and comparative analyses of Kickxellomycotina fungi.</title>
        <authorList>
            <person name="Reynolds N.K."/>
            <person name="Stajich J.E."/>
            <person name="Barry K."/>
            <person name="Grigoriev I.V."/>
            <person name="Crous P."/>
            <person name="Smith M.E."/>
        </authorList>
    </citation>
    <scope>NUCLEOTIDE SEQUENCE</scope>
    <source>
        <strain evidence="2">NBRC 105413</strain>
    </source>
</reference>
<evidence type="ECO:0000313" key="2">
    <source>
        <dbReference type="EMBL" id="KAJ1648096.1"/>
    </source>
</evidence>
<sequence>MDTNWCTFCGKHIDGSEDALYCSLVCSQSDTSGSQPSPMLGLMPSFEYFSLTSPMASSLAVSPVSLVGQQPFQPRDRSPSLTPMTALDLSTRHPCHAPAYSRMPSPSPSSSSQFYRSPSLGPSAFDARSVRGTSVPLTHQLSTIS</sequence>
<comment type="caution">
    <text evidence="2">The sequence shown here is derived from an EMBL/GenBank/DDBJ whole genome shotgun (WGS) entry which is preliminary data.</text>
</comment>
<feature type="region of interest" description="Disordered" evidence="1">
    <location>
        <begin position="69"/>
        <end position="88"/>
    </location>
</feature>
<keyword evidence="3" id="KW-1185">Reference proteome</keyword>
<dbReference type="EMBL" id="JANBOH010000011">
    <property type="protein sequence ID" value="KAJ1648096.1"/>
    <property type="molecule type" value="Genomic_DNA"/>
</dbReference>
<dbReference type="AlphaFoldDB" id="A0A9W7XQM0"/>
<evidence type="ECO:0000313" key="3">
    <source>
        <dbReference type="Proteomes" id="UP001145021"/>
    </source>
</evidence>
<dbReference type="Pfam" id="PF12855">
    <property type="entry name" value="Ecl1"/>
    <property type="match status" value="1"/>
</dbReference>
<proteinExistence type="predicted"/>
<dbReference type="Proteomes" id="UP001145021">
    <property type="component" value="Unassembled WGS sequence"/>
</dbReference>